<reference evidence="1 2" key="1">
    <citation type="submission" date="2021-02" db="EMBL/GenBank/DDBJ databases">
        <title>Plant Genome Project.</title>
        <authorList>
            <person name="Zhang R.-G."/>
        </authorList>
    </citation>
    <scope>NUCLEOTIDE SEQUENCE [LARGE SCALE GENOMIC DNA]</scope>
    <source>
        <tissue evidence="1">Leaves</tissue>
    </source>
</reference>
<dbReference type="PANTHER" id="PTHR23108:SF0">
    <property type="entry name" value="METHYLTRANSFERASE-LIKE PROTEIN 22"/>
    <property type="match status" value="1"/>
</dbReference>
<name>A0ABQ8H5B3_9ROSI</name>
<dbReference type="InterPro" id="IPR019410">
    <property type="entry name" value="Methyltransf_16"/>
</dbReference>
<dbReference type="InterPro" id="IPR029063">
    <property type="entry name" value="SAM-dependent_MTases_sf"/>
</dbReference>
<proteinExistence type="predicted"/>
<evidence type="ECO:0000313" key="1">
    <source>
        <dbReference type="EMBL" id="KAH7548525.1"/>
    </source>
</evidence>
<dbReference type="PANTHER" id="PTHR23108">
    <property type="entry name" value="METHYLTRANSFERASE-RELATED"/>
    <property type="match status" value="1"/>
</dbReference>
<dbReference type="Gene3D" id="3.40.50.150">
    <property type="entry name" value="Vaccinia Virus protein VP39"/>
    <property type="match status" value="1"/>
</dbReference>
<comment type="caution">
    <text evidence="1">The sequence shown here is derived from an EMBL/GenBank/DDBJ whole genome shotgun (WGS) entry which is preliminary data.</text>
</comment>
<organism evidence="1 2">
    <name type="scientific">Xanthoceras sorbifolium</name>
    <dbReference type="NCBI Taxonomy" id="99658"/>
    <lineage>
        <taxon>Eukaryota</taxon>
        <taxon>Viridiplantae</taxon>
        <taxon>Streptophyta</taxon>
        <taxon>Embryophyta</taxon>
        <taxon>Tracheophyta</taxon>
        <taxon>Spermatophyta</taxon>
        <taxon>Magnoliopsida</taxon>
        <taxon>eudicotyledons</taxon>
        <taxon>Gunneridae</taxon>
        <taxon>Pentapetalae</taxon>
        <taxon>rosids</taxon>
        <taxon>malvids</taxon>
        <taxon>Sapindales</taxon>
        <taxon>Sapindaceae</taxon>
        <taxon>Xanthoceroideae</taxon>
        <taxon>Xanthoceras</taxon>
    </lineage>
</organism>
<protein>
    <submittedName>
        <fullName evidence="1">Uncharacterized protein</fullName>
    </submittedName>
</protein>
<evidence type="ECO:0000313" key="2">
    <source>
        <dbReference type="Proteomes" id="UP000827721"/>
    </source>
</evidence>
<dbReference type="InterPro" id="IPR038899">
    <property type="entry name" value="METTL22"/>
</dbReference>
<dbReference type="Proteomes" id="UP000827721">
    <property type="component" value="Unassembled WGS sequence"/>
</dbReference>
<dbReference type="SUPFAM" id="SSF53335">
    <property type="entry name" value="S-adenosyl-L-methionine-dependent methyltransferases"/>
    <property type="match status" value="1"/>
</dbReference>
<gene>
    <name evidence="1" type="ORF">JRO89_XS14G0149400</name>
</gene>
<sequence>MKLEERVTDKYSPQGCNEQGVVKLQPSVILNAITQAFYEVWKAELVLSDFVMHKMCTSSEFNGTVSLELGAGTGLVGILLGHVAQKVFLTDLGNEILDNCTQNIHLNCGVLHCQGAVHVRELNWMKHWSPDIILGNSASQKRYSWTSSELEEVQRALLLVAADVEQKTNK</sequence>
<keyword evidence="2" id="KW-1185">Reference proteome</keyword>
<dbReference type="EMBL" id="JAFEMO010000014">
    <property type="protein sequence ID" value="KAH7548525.1"/>
    <property type="molecule type" value="Genomic_DNA"/>
</dbReference>
<accession>A0ABQ8H5B3</accession>
<dbReference type="Pfam" id="PF10294">
    <property type="entry name" value="Methyltransf_16"/>
    <property type="match status" value="1"/>
</dbReference>